<keyword evidence="5" id="KW-1185">Reference proteome</keyword>
<dbReference type="PANTHER" id="PTHR30004">
    <property type="entry name" value="4-HYDROXYTHREONINE-4-PHOSPHATE DEHYDROGENASE"/>
    <property type="match status" value="1"/>
</dbReference>
<evidence type="ECO:0000256" key="1">
    <source>
        <dbReference type="ARBA" id="ARBA00022723"/>
    </source>
</evidence>
<dbReference type="Gene3D" id="3.40.718.10">
    <property type="entry name" value="Isopropylmalate Dehydrogenase"/>
    <property type="match status" value="1"/>
</dbReference>
<accession>A0A096AUR2</accession>
<evidence type="ECO:0000256" key="2">
    <source>
        <dbReference type="ARBA" id="ARBA00023002"/>
    </source>
</evidence>
<dbReference type="PANTHER" id="PTHR30004:SF6">
    <property type="entry name" value="D-THREONATE 4-PHOSPHATE DEHYDROGENASE"/>
    <property type="match status" value="1"/>
</dbReference>
<dbReference type="Pfam" id="PF04166">
    <property type="entry name" value="PdxA"/>
    <property type="match status" value="1"/>
</dbReference>
<evidence type="ECO:0000313" key="4">
    <source>
        <dbReference type="EMBL" id="KGF50793.1"/>
    </source>
</evidence>
<dbReference type="GO" id="GO:0051287">
    <property type="term" value="F:NAD binding"/>
    <property type="evidence" value="ECO:0007669"/>
    <property type="project" value="InterPro"/>
</dbReference>
<gene>
    <name evidence="4" type="ORF">HMPREF9302_09565</name>
</gene>
<comment type="caution">
    <text evidence="4">The sequence shown here is derived from an EMBL/GenBank/DDBJ whole genome shotgun (WGS) entry which is preliminary data.</text>
</comment>
<reference evidence="4 5" key="1">
    <citation type="submission" date="2014-07" db="EMBL/GenBank/DDBJ databases">
        <authorList>
            <person name="McCorrison J."/>
            <person name="Sanka R."/>
            <person name="Torralba M."/>
            <person name="Gillis M."/>
            <person name="Haft D.H."/>
            <person name="Methe B."/>
            <person name="Sutton G."/>
            <person name="Nelson K.E."/>
        </authorList>
    </citation>
    <scope>NUCLEOTIDE SEQUENCE [LARGE SCALE GENOMIC DNA]</scope>
    <source>
        <strain evidence="4 5">DNF00058</strain>
    </source>
</reference>
<keyword evidence="3" id="KW-0520">NAD</keyword>
<sequence length="366" mass="40694">MENNKKLRVAITHGDTNGTGYELIFKTFAEPGMLDLCTPIVYGSPKVATYHRNALNIEANFTIINDATEMAENKVNLLPILEEEVKVDLGEASEESGNAGLVAIDRALEDYKKGLFDVLVTCPLDNNYKFHFSGQSRYINDHLGIMTEGLTILVNEGLRIALATRNLPLKDVCECLTKNVIVKQATLLHNCLKRDFRVSCPRIALLGVNPKAGDSGLLGSEEVDIIQPAIEELASNGIQAFGAYPSDTFFGNGDYEQFDGILAMYYEQAFTPFHIIPATNGINYTAGLSLIRTAPDMPNNLSQAGKNIVKIDAFRNAIYTAIDIYRNRSNYDEPFANPLPKLYKERKEEGEKVRFAIKRNDNMPKE</sequence>
<protein>
    <submittedName>
        <fullName evidence="4">4-hydroxythreonine-4-phosphate dehydrogenase</fullName>
    </submittedName>
</protein>
<organism evidence="4 5">
    <name type="scientific">Prevotella amnii DNF00058</name>
    <dbReference type="NCBI Taxonomy" id="1401066"/>
    <lineage>
        <taxon>Bacteria</taxon>
        <taxon>Pseudomonadati</taxon>
        <taxon>Bacteroidota</taxon>
        <taxon>Bacteroidia</taxon>
        <taxon>Bacteroidales</taxon>
        <taxon>Prevotellaceae</taxon>
        <taxon>Prevotella</taxon>
    </lineage>
</organism>
<keyword evidence="1" id="KW-0479">Metal-binding</keyword>
<dbReference type="OrthoDB" id="9801783at2"/>
<dbReference type="Proteomes" id="UP000029614">
    <property type="component" value="Unassembled WGS sequence"/>
</dbReference>
<dbReference type="AlphaFoldDB" id="A0A096AUR2"/>
<evidence type="ECO:0000256" key="3">
    <source>
        <dbReference type="ARBA" id="ARBA00023027"/>
    </source>
</evidence>
<dbReference type="GO" id="GO:0016491">
    <property type="term" value="F:oxidoreductase activity"/>
    <property type="evidence" value="ECO:0007669"/>
    <property type="project" value="UniProtKB-KW"/>
</dbReference>
<evidence type="ECO:0000313" key="5">
    <source>
        <dbReference type="Proteomes" id="UP000029614"/>
    </source>
</evidence>
<dbReference type="RefSeq" id="WP_008448166.1">
    <property type="nucleotide sequence ID" value="NZ_JRNU01000068.1"/>
</dbReference>
<dbReference type="InterPro" id="IPR005255">
    <property type="entry name" value="PdxA_fam"/>
</dbReference>
<keyword evidence="2" id="KW-0560">Oxidoreductase</keyword>
<dbReference type="EMBL" id="JRNU01000068">
    <property type="protein sequence ID" value="KGF50793.1"/>
    <property type="molecule type" value="Genomic_DNA"/>
</dbReference>
<dbReference type="GO" id="GO:0046872">
    <property type="term" value="F:metal ion binding"/>
    <property type="evidence" value="ECO:0007669"/>
    <property type="project" value="UniProtKB-KW"/>
</dbReference>
<dbReference type="SUPFAM" id="SSF53659">
    <property type="entry name" value="Isocitrate/Isopropylmalate dehydrogenase-like"/>
    <property type="match status" value="1"/>
</dbReference>
<proteinExistence type="predicted"/>
<name>A0A096AUR2_9BACT</name>